<keyword evidence="1" id="KW-0677">Repeat</keyword>
<evidence type="ECO:0000259" key="2">
    <source>
        <dbReference type="Pfam" id="PF24883"/>
    </source>
</evidence>
<dbReference type="EMBL" id="JAQIBD010000001">
    <property type="protein sequence ID" value="MDM5271202.1"/>
    <property type="molecule type" value="Genomic_DNA"/>
</dbReference>
<proteinExistence type="predicted"/>
<reference evidence="3" key="1">
    <citation type="submission" date="2023-01" db="EMBL/GenBank/DDBJ databases">
        <title>Sulfurovum sp. zt1-1 genome assembly.</title>
        <authorList>
            <person name="Wang J."/>
        </authorList>
    </citation>
    <scope>NUCLEOTIDE SEQUENCE</scope>
    <source>
        <strain evidence="3">Zt1-1</strain>
    </source>
</reference>
<keyword evidence="3" id="KW-0067">ATP-binding</keyword>
<name>A0ABT7QWI2_9BACT</name>
<dbReference type="SUPFAM" id="SSF52540">
    <property type="entry name" value="P-loop containing nucleoside triphosphate hydrolases"/>
    <property type="match status" value="1"/>
</dbReference>
<dbReference type="RefSeq" id="WP_289412526.1">
    <property type="nucleotide sequence ID" value="NZ_JAQIBD010000001.1"/>
</dbReference>
<protein>
    <submittedName>
        <fullName evidence="3">ATP-binding protein</fullName>
    </submittedName>
</protein>
<organism evidence="3 4">
    <name type="scientific">Sulfurovum zhangzhouensis</name>
    <dbReference type="NCBI Taxonomy" id="3019067"/>
    <lineage>
        <taxon>Bacteria</taxon>
        <taxon>Pseudomonadati</taxon>
        <taxon>Campylobacterota</taxon>
        <taxon>Epsilonproteobacteria</taxon>
        <taxon>Campylobacterales</taxon>
        <taxon>Sulfurovaceae</taxon>
        <taxon>Sulfurovum</taxon>
    </lineage>
</organism>
<keyword evidence="4" id="KW-1185">Reference proteome</keyword>
<dbReference type="InterPro" id="IPR056884">
    <property type="entry name" value="NPHP3-like_N"/>
</dbReference>
<accession>A0ABT7QWI2</accession>
<comment type="caution">
    <text evidence="3">The sequence shown here is derived from an EMBL/GenBank/DDBJ whole genome shotgun (WGS) entry which is preliminary data.</text>
</comment>
<gene>
    <name evidence="3" type="ORF">PGH07_03345</name>
</gene>
<keyword evidence="3" id="KW-0547">Nucleotide-binding</keyword>
<dbReference type="Pfam" id="PF24883">
    <property type="entry name" value="NPHP3_N"/>
    <property type="match status" value="1"/>
</dbReference>
<evidence type="ECO:0000256" key="1">
    <source>
        <dbReference type="ARBA" id="ARBA00022737"/>
    </source>
</evidence>
<evidence type="ECO:0000313" key="4">
    <source>
        <dbReference type="Proteomes" id="UP001169069"/>
    </source>
</evidence>
<dbReference type="GO" id="GO:0005524">
    <property type="term" value="F:ATP binding"/>
    <property type="evidence" value="ECO:0007669"/>
    <property type="project" value="UniProtKB-KW"/>
</dbReference>
<evidence type="ECO:0000313" key="3">
    <source>
        <dbReference type="EMBL" id="MDM5271202.1"/>
    </source>
</evidence>
<dbReference type="Gene3D" id="3.40.50.300">
    <property type="entry name" value="P-loop containing nucleotide triphosphate hydrolases"/>
    <property type="match status" value="1"/>
</dbReference>
<dbReference type="Proteomes" id="UP001169069">
    <property type="component" value="Unassembled WGS sequence"/>
</dbReference>
<dbReference type="InterPro" id="IPR027417">
    <property type="entry name" value="P-loop_NTPase"/>
</dbReference>
<feature type="domain" description="Nephrocystin 3-like N-terminal" evidence="2">
    <location>
        <begin position="278"/>
        <end position="419"/>
    </location>
</feature>
<sequence length="1569" mass="184295">MGLTSAHQGYEYQDLLTAYFILKEILSNNLNSSFDIDKKHYPDDRFDDLTIQNSNGIQRKQIKYSNEDTSKELIKDDLSNDSNYKLAIFKLFESWKKLNTSNSEFRLCLAWGEPTEETIRNSLKPSSSKSSFEGYTTKLYHLDLEKVWEVSPQKFNRWDSLKRYVKSEKVDRKEFKLFCDSLVIELDFPKEEKLKLIVSKQIEKLGIGQYPNEGRIDDFIEIFAKKINGYRSREIAGITVKNILDDLRVKTDFGRIEQKFEIDSAKNLIDDTKLEQFYREVITNNKTAVVGDPGSGKSWFLTNFMEYATAQNVNVIRHYCFTGTDDDLRLERIKSDVFFGNLIADIIDHFPHLQKYKDKLFASDLNELNLLLSRIEDSTIIIIDGLDHIDRVLESSIGLAIDQTQIIEFIKQIESTENVSIILGSQSIVEIDELISDHKYIKHEIAKWSESEIETLMKSFSVENIELSEKKLSLLLYDKSNRNPLYLTYLLKMIQEESSLTIEFINALPEYDFNLKTYYDYLTGLISNNLTSETLACLDFRVNRDELKSIIPRSGHFGDDIKTLAPVLNENYSRGGIKLYHDSFRRYVFEKLSEEDLLSIYKEIIDWLVDKGFYQNQKSYRNLLAYYLKVKNYDAIKKYATNDFLAQSIFYGYAENAIKINYQYFLLTAKNTQDWELFIFLSEFNRAFYSTLSSDYYSEQLEHFDLYYEAVGLVHGFEYANQMLYYDGHKNFDDTLIAKGFYISQNNGFTPNWNLLNDYFKKEPVLDNFKYFLTYLIAINKFDAFCKKKFKLLLSSRNYSFFQIFITETYNNLGYEKILEFFDAIPNKQQNRFGNKINSILDDTNCASRLNVKLETKPTLHPLNLDFVDGYIHAEDLEDFIHLVEQYALYDCDSLRDFEGTIPSKNFFFNWLKFTITNYLIEDEINSGKLHSSSKIEKRIVGNYKFLASDTEPYKGTPRAIDFNHQGRYAIQKSIERPLKYILSSKSWKKIIKCLNSLPFNYLANIENIVNEINIKFMLSSIEEIDDVDSDYYSEHLTYALKKSILYSKLKKTDESKSELYHAAILMTAYTFRKDNTLSEIIEPLLTINKLSPKQAIKYGKKLKYLNEAVERHTEDGKTIRWLIIHWFRELLKIDYLLASKYLISQLLDHEYYWKLQYMLIDFIIHNKQIDPIILHFLHRILPTTNKNQYIESFLDNIHTLITIDSKLAKSSLINVLSRDLNDSHETLSIKTTTKLSALKYDLKVRKKIKQKKKDNFTYSREKTLVQRLDEGFPQISQLSIEEIIILLEKNTAQPQIMIPLFYHLQEKFDDNNIKDFVSKILKIKYRFYDDDYNILYKFIDGLDISNDVKVYLLVELFVYSKSGWYEMFIQKEALTKAASINKELTLSYLSQHLSNLFQDGGSGGASTSNLIIAFDDAGIEKDIILAMYKKAFTYITLRIPHKKEKKWKHIKKISIDSMDNNEIAIVVILAKMKNFDMVIQQEIIYMIDYLLDYNSNLLEKPIHWFFQNLQLFPHSTISGILEVFLLHLNKKKEFFKSFEQDFSHTKLLENLYITNITDEILIGIRDVL</sequence>